<name>A0A0G4I358_9ALVE</name>
<feature type="compositionally biased region" description="Low complexity" evidence="1">
    <location>
        <begin position="34"/>
        <end position="44"/>
    </location>
</feature>
<proteinExistence type="predicted"/>
<feature type="region of interest" description="Disordered" evidence="1">
    <location>
        <begin position="1133"/>
        <end position="1197"/>
    </location>
</feature>
<feature type="compositionally biased region" description="Low complexity" evidence="1">
    <location>
        <begin position="1182"/>
        <end position="1191"/>
    </location>
</feature>
<feature type="region of interest" description="Disordered" evidence="1">
    <location>
        <begin position="23"/>
        <end position="44"/>
    </location>
</feature>
<feature type="compositionally biased region" description="Low complexity" evidence="1">
    <location>
        <begin position="815"/>
        <end position="824"/>
    </location>
</feature>
<feature type="region of interest" description="Disordered" evidence="1">
    <location>
        <begin position="312"/>
        <end position="335"/>
    </location>
</feature>
<feature type="compositionally biased region" description="Polar residues" evidence="1">
    <location>
        <begin position="23"/>
        <end position="33"/>
    </location>
</feature>
<organism evidence="2">
    <name type="scientific">Chromera velia CCMP2878</name>
    <dbReference type="NCBI Taxonomy" id="1169474"/>
    <lineage>
        <taxon>Eukaryota</taxon>
        <taxon>Sar</taxon>
        <taxon>Alveolata</taxon>
        <taxon>Colpodellida</taxon>
        <taxon>Chromeraceae</taxon>
        <taxon>Chromera</taxon>
    </lineage>
</organism>
<feature type="region of interest" description="Disordered" evidence="1">
    <location>
        <begin position="805"/>
        <end position="930"/>
    </location>
</feature>
<protein>
    <submittedName>
        <fullName evidence="2">Uncharacterized protein</fullName>
    </submittedName>
</protein>
<feature type="compositionally biased region" description="Pro residues" evidence="1">
    <location>
        <begin position="920"/>
        <end position="929"/>
    </location>
</feature>
<evidence type="ECO:0000256" key="1">
    <source>
        <dbReference type="SAM" id="MobiDB-lite"/>
    </source>
</evidence>
<accession>A0A0G4I358</accession>
<feature type="compositionally biased region" description="Basic and acidic residues" evidence="1">
    <location>
        <begin position="313"/>
        <end position="325"/>
    </location>
</feature>
<reference evidence="2" key="1">
    <citation type="submission" date="2014-11" db="EMBL/GenBank/DDBJ databases">
        <authorList>
            <person name="Otto D Thomas"/>
            <person name="Naeem Raeece"/>
        </authorList>
    </citation>
    <scope>NUCLEOTIDE SEQUENCE</scope>
</reference>
<evidence type="ECO:0000313" key="2">
    <source>
        <dbReference type="EMBL" id="CEM51340.1"/>
    </source>
</evidence>
<feature type="compositionally biased region" description="Basic and acidic residues" evidence="1">
    <location>
        <begin position="827"/>
        <end position="847"/>
    </location>
</feature>
<sequence>MASELSSSSIWDPFVAWVSSLNAPPGSSSTTRVPSRASELPSSSSAGVEEAWEALRSGPRETLLRVLTRIEATHPRVQISKSWGSWGEKEKEGFLRPLNLHPEYASHFENGTRELVQNFVDECRKQAMLRRNQIGLVELSEEDRRTLSAAGFVSYAFVIESVGASSNKGTLRLLGFVVEHKQAVGLLSTRRAFIAQNFGASIPRSALLLGASGKGSDSSSAGVFGEGMKVQICRLLKDGARVRFFTGGERWEFSHRTDKMLDTVSCFVEGSVVEEGRFPFASSDTTVFVWAETRRDPLLDLGTFLDLDGVYSSKDRDGGPQHRSESPGTHSGAGRMEGIDAFVDTVRIHLPDGLNSFEVLNSAEHAGRIFIHGIEACKSKKDGPRLLKFGFNYKGCKSTFSRISFGRDRDSLDVPVMIADSLFGAALDRFSTQSAVSSNPEHMLDVLRLVLDCLENPQPGCAVSVVTTQYSHWPSVVRAARLTLRLWIARRDLKAQRAAKLMDSEALKELQKDPFASNNIFLPSHVIPIGANEESAQVQAELLGVETEVVSSELLKFWRSTNVLPWKLSKLLVSVSERKREEFRALPEGLDKDGKEGALRPSAWKFLQRFASIFGLDGVVPEAAAFRDLSSLREMSRGGQQKGRSGPTDGRVVRKRAGVGVCRDCPTVMIALPPAKGPGSGGATLFGDSRSARTTKSRKCPFDHVDAPFLLIVNSEYVQSPALVHERLRTLNAMDAQCAQSNAKNTKQQKSEDRCVQPGNCLLTLLVLSFQELMKDSTAIPRSMIQKMADQLMARLLRQIPPVLNAEDPVGEGRSSSSSNSNTEDSTDTKDTEKERQEDSLTPDKEGGNACKQKKQAEEKQTGKEGGSLQDQTKKPDVPRKPRDPEPVPPLPVAPSDDPHSPDLIPARTPPIFHTDKTILPPPPAPPSSPVALEKLIKRASLPPCQEKFFDWSLPDERQRQENTCCGPQARLVRSDVSLDKDAKTFLYVADGQPLLSFEKESARRFYEHIERLRVALGLDGSGSGCVCFSFFFERREGSLIRGFNSQSRGRRGGSGIWLNAFKWDCLRGPASSRLRGRGTGERIGGVSELDYEWMKTITHELSHNEHRNHDTHFADTMADLAVHFAKKLFPPQLQPHDAPHFSEGGRNTQAAVGGQGRSSVPTTHVPASARPNVQQKRQPRGRGLAHLLLGRRTDAA</sequence>
<dbReference type="VEuPathDB" id="CryptoDB:Cvel_1729"/>
<feature type="compositionally biased region" description="Basic and acidic residues" evidence="1">
    <location>
        <begin position="872"/>
        <end position="886"/>
    </location>
</feature>
<dbReference type="AlphaFoldDB" id="A0A0G4I358"/>
<dbReference type="EMBL" id="CDMZ01004921">
    <property type="protein sequence ID" value="CEM51340.1"/>
    <property type="molecule type" value="Genomic_DNA"/>
</dbReference>
<gene>
    <name evidence="2" type="ORF">Cvel_1729</name>
</gene>